<proteinExistence type="predicted"/>
<evidence type="ECO:0000313" key="2">
    <source>
        <dbReference type="Proteomes" id="UP000663722"/>
    </source>
</evidence>
<organism evidence="1 2">
    <name type="scientific">Desulfonema magnum</name>
    <dbReference type="NCBI Taxonomy" id="45655"/>
    <lineage>
        <taxon>Bacteria</taxon>
        <taxon>Pseudomonadati</taxon>
        <taxon>Thermodesulfobacteriota</taxon>
        <taxon>Desulfobacteria</taxon>
        <taxon>Desulfobacterales</taxon>
        <taxon>Desulfococcaceae</taxon>
        <taxon>Desulfonema</taxon>
    </lineage>
</organism>
<dbReference type="EMBL" id="CP061800">
    <property type="protein sequence ID" value="QTA85583.1"/>
    <property type="molecule type" value="Genomic_DNA"/>
</dbReference>
<gene>
    <name evidence="1" type="ORF">dnm_015940</name>
</gene>
<reference evidence="1" key="1">
    <citation type="journal article" date="2021" name="Microb. Physiol.">
        <title>Proteogenomic Insights into the Physiology of Marine, Sulfate-Reducing, Filamentous Desulfonema limicola and Desulfonema magnum.</title>
        <authorList>
            <person name="Schnaars V."/>
            <person name="Wohlbrand L."/>
            <person name="Scheve S."/>
            <person name="Hinrichs C."/>
            <person name="Reinhardt R."/>
            <person name="Rabus R."/>
        </authorList>
    </citation>
    <scope>NUCLEOTIDE SEQUENCE</scope>
    <source>
        <strain evidence="1">4be13</strain>
    </source>
</reference>
<evidence type="ECO:0000313" key="1">
    <source>
        <dbReference type="EMBL" id="QTA85583.1"/>
    </source>
</evidence>
<keyword evidence="2" id="KW-1185">Reference proteome</keyword>
<dbReference type="AlphaFoldDB" id="A0A975BHV6"/>
<accession>A0A975BHV6</accession>
<dbReference type="KEGG" id="dmm:dnm_015940"/>
<sequence>MFSEHSCPGQRSPNSQGRSAKILFSQKPLSIRLGENKIFALPGNTLFV</sequence>
<protein>
    <submittedName>
        <fullName evidence="1">Uncharacterized protein</fullName>
    </submittedName>
</protein>
<name>A0A975BHV6_9BACT</name>
<dbReference type="Proteomes" id="UP000663722">
    <property type="component" value="Chromosome"/>
</dbReference>